<dbReference type="InterPro" id="IPR035992">
    <property type="entry name" value="Ricin_B-like_lectins"/>
</dbReference>
<protein>
    <recommendedName>
        <fullName evidence="3">Carbohydrate-binding module family 13 protein</fullName>
    </recommendedName>
</protein>
<dbReference type="GeneID" id="25369207"/>
<reference evidence="1 2" key="1">
    <citation type="journal article" date="2014" name="BMC Genomics">
        <title>Genome sequencing of four Aureobasidium pullulans varieties: biotechnological potential, stress tolerance, and description of new species.</title>
        <authorList>
            <person name="Gostin Ar C."/>
            <person name="Ohm R.A."/>
            <person name="Kogej T."/>
            <person name="Sonjak S."/>
            <person name="Turk M."/>
            <person name="Zajc J."/>
            <person name="Zalar P."/>
            <person name="Grube M."/>
            <person name="Sun H."/>
            <person name="Han J."/>
            <person name="Sharma A."/>
            <person name="Chiniquy J."/>
            <person name="Ngan C.Y."/>
            <person name="Lipzen A."/>
            <person name="Barry K."/>
            <person name="Grigoriev I.V."/>
            <person name="Gunde-Cimerman N."/>
        </authorList>
    </citation>
    <scope>NUCLEOTIDE SEQUENCE [LARGE SCALE GENOMIC DNA]</scope>
    <source>
        <strain evidence="1 2">EXF-2481</strain>
    </source>
</reference>
<evidence type="ECO:0008006" key="3">
    <source>
        <dbReference type="Google" id="ProtNLM"/>
    </source>
</evidence>
<dbReference type="Proteomes" id="UP000030641">
    <property type="component" value="Unassembled WGS sequence"/>
</dbReference>
<dbReference type="RefSeq" id="XP_013346011.1">
    <property type="nucleotide sequence ID" value="XM_013490557.1"/>
</dbReference>
<dbReference type="HOGENOM" id="CLU_2372445_0_0_1"/>
<dbReference type="InParanoid" id="A0A074YH92"/>
<dbReference type="AlphaFoldDB" id="A0A074YH92"/>
<dbReference type="OrthoDB" id="10316078at2759"/>
<gene>
    <name evidence="1" type="ORF">AUEXF2481DRAFT_580505</name>
</gene>
<sequence>MVNCDSLGMVLENRPCIGVIRDSRAQGRHTQTWHCGALRHRDQLLRMAVATLSYRIAVMECSDICGKALQVWRCGTAYPSQQWLFLSPSRGIFIK</sequence>
<evidence type="ECO:0000313" key="1">
    <source>
        <dbReference type="EMBL" id="KEQ97153.1"/>
    </source>
</evidence>
<accession>A0A074YH92</accession>
<dbReference type="EMBL" id="KL584754">
    <property type="protein sequence ID" value="KEQ97153.1"/>
    <property type="molecule type" value="Genomic_DNA"/>
</dbReference>
<name>A0A074YH92_AURSE</name>
<proteinExistence type="predicted"/>
<dbReference type="SUPFAM" id="SSF50370">
    <property type="entry name" value="Ricin B-like lectins"/>
    <property type="match status" value="1"/>
</dbReference>
<keyword evidence="2" id="KW-1185">Reference proteome</keyword>
<evidence type="ECO:0000313" key="2">
    <source>
        <dbReference type="Proteomes" id="UP000030641"/>
    </source>
</evidence>
<organism evidence="1 2">
    <name type="scientific">Aureobasidium subglaciale (strain EXF-2481)</name>
    <name type="common">Aureobasidium pullulans var. subglaciale</name>
    <dbReference type="NCBI Taxonomy" id="1043005"/>
    <lineage>
        <taxon>Eukaryota</taxon>
        <taxon>Fungi</taxon>
        <taxon>Dikarya</taxon>
        <taxon>Ascomycota</taxon>
        <taxon>Pezizomycotina</taxon>
        <taxon>Dothideomycetes</taxon>
        <taxon>Dothideomycetidae</taxon>
        <taxon>Dothideales</taxon>
        <taxon>Saccotheciaceae</taxon>
        <taxon>Aureobasidium</taxon>
    </lineage>
</organism>